<dbReference type="Proteomes" id="UP001172721">
    <property type="component" value="Unassembled WGS sequence"/>
</dbReference>
<evidence type="ECO:0000313" key="1">
    <source>
        <dbReference type="EMBL" id="MDN4526132.1"/>
    </source>
</evidence>
<organism evidence="1 2">
    <name type="scientific">Fictibacillus fluitans</name>
    <dbReference type="NCBI Taxonomy" id="3058422"/>
    <lineage>
        <taxon>Bacteria</taxon>
        <taxon>Bacillati</taxon>
        <taxon>Bacillota</taxon>
        <taxon>Bacilli</taxon>
        <taxon>Bacillales</taxon>
        <taxon>Fictibacillaceae</taxon>
        <taxon>Fictibacillus</taxon>
    </lineage>
</organism>
<accession>A0ABT8HZC9</accession>
<gene>
    <name evidence="1" type="ORF">QYB97_16730</name>
</gene>
<dbReference type="EMBL" id="JAUHTR010000009">
    <property type="protein sequence ID" value="MDN4526132.1"/>
    <property type="molecule type" value="Genomic_DNA"/>
</dbReference>
<protein>
    <recommendedName>
        <fullName evidence="3">DUF5348 domain-containing protein</fullName>
    </recommendedName>
</protein>
<reference evidence="1" key="1">
    <citation type="submission" date="2023-07" db="EMBL/GenBank/DDBJ databases">
        <title>Fictibacillus sp. isolated from freshwater pond.</title>
        <authorList>
            <person name="Kirdat K."/>
            <person name="Bhat A."/>
            <person name="Mourya A."/>
            <person name="Yadav A."/>
        </authorList>
    </citation>
    <scope>NUCLEOTIDE SEQUENCE</scope>
    <source>
        <strain evidence="1">NE201</strain>
    </source>
</reference>
<proteinExistence type="predicted"/>
<evidence type="ECO:0008006" key="3">
    <source>
        <dbReference type="Google" id="ProtNLM"/>
    </source>
</evidence>
<sequence length="78" mass="8935">MNFSPLGLLGKSIIAKSWKDSTGFLNALIDEQHEFDGEKYDSAWLDVSNWYVINDQGCQKGIDLPAIYPDGEIHWRYL</sequence>
<keyword evidence="2" id="KW-1185">Reference proteome</keyword>
<evidence type="ECO:0000313" key="2">
    <source>
        <dbReference type="Proteomes" id="UP001172721"/>
    </source>
</evidence>
<comment type="caution">
    <text evidence="1">The sequence shown here is derived from an EMBL/GenBank/DDBJ whole genome shotgun (WGS) entry which is preliminary data.</text>
</comment>
<dbReference type="RefSeq" id="WP_301167161.1">
    <property type="nucleotide sequence ID" value="NZ_JAUHTR010000009.1"/>
</dbReference>
<name>A0ABT8HZC9_9BACL</name>